<keyword evidence="6" id="KW-1185">Reference proteome</keyword>
<accession>A0A086ZNZ7</accession>
<evidence type="ECO:0000256" key="4">
    <source>
        <dbReference type="NCBIfam" id="TIGR00152"/>
    </source>
</evidence>
<keyword evidence="2 3" id="KW-0067">ATP-binding</keyword>
<dbReference type="EC" id="2.7.1.24" evidence="3 4"/>
<keyword evidence="3" id="KW-0173">Coenzyme A biosynthesis</keyword>
<dbReference type="GO" id="GO:0004140">
    <property type="term" value="F:dephospho-CoA kinase activity"/>
    <property type="evidence" value="ECO:0007669"/>
    <property type="project" value="UniProtKB-UniRule"/>
</dbReference>
<dbReference type="UniPathway" id="UPA00241">
    <property type="reaction ID" value="UER00356"/>
</dbReference>
<dbReference type="SUPFAM" id="SSF52540">
    <property type="entry name" value="P-loop containing nucleoside triphosphate hydrolases"/>
    <property type="match status" value="1"/>
</dbReference>
<proteinExistence type="inferred from homology"/>
<dbReference type="HAMAP" id="MF_00376">
    <property type="entry name" value="Dephospho_CoA_kinase"/>
    <property type="match status" value="1"/>
</dbReference>
<evidence type="ECO:0000256" key="1">
    <source>
        <dbReference type="ARBA" id="ARBA00022741"/>
    </source>
</evidence>
<dbReference type="GO" id="GO:0015937">
    <property type="term" value="P:coenzyme A biosynthetic process"/>
    <property type="evidence" value="ECO:0007669"/>
    <property type="project" value="UniProtKB-UniRule"/>
</dbReference>
<comment type="catalytic activity">
    <reaction evidence="3">
        <text>3'-dephospho-CoA + ATP = ADP + CoA + H(+)</text>
        <dbReference type="Rhea" id="RHEA:18245"/>
        <dbReference type="ChEBI" id="CHEBI:15378"/>
        <dbReference type="ChEBI" id="CHEBI:30616"/>
        <dbReference type="ChEBI" id="CHEBI:57287"/>
        <dbReference type="ChEBI" id="CHEBI:57328"/>
        <dbReference type="ChEBI" id="CHEBI:456216"/>
        <dbReference type="EC" id="2.7.1.24"/>
    </reaction>
</comment>
<comment type="caution">
    <text evidence="5">The sequence shown here is derived from an EMBL/GenBank/DDBJ whole genome shotgun (WGS) entry which is preliminary data.</text>
</comment>
<dbReference type="RefSeq" id="WP_051616629.1">
    <property type="nucleotide sequence ID" value="NZ_JALEKM010000015.1"/>
</dbReference>
<comment type="similarity">
    <text evidence="3">Belongs to the CoaE family.</text>
</comment>
<evidence type="ECO:0000313" key="5">
    <source>
        <dbReference type="EMBL" id="KFI48247.1"/>
    </source>
</evidence>
<dbReference type="Pfam" id="PF01121">
    <property type="entry name" value="CoaE"/>
    <property type="match status" value="1"/>
</dbReference>
<dbReference type="NCBIfam" id="TIGR00152">
    <property type="entry name" value="dephospho-CoA kinase"/>
    <property type="match status" value="1"/>
</dbReference>
<dbReference type="OrthoDB" id="9812943at2"/>
<dbReference type="PANTHER" id="PTHR10695">
    <property type="entry name" value="DEPHOSPHO-COA KINASE-RELATED"/>
    <property type="match status" value="1"/>
</dbReference>
<dbReference type="GO" id="GO:0005737">
    <property type="term" value="C:cytoplasm"/>
    <property type="evidence" value="ECO:0007669"/>
    <property type="project" value="UniProtKB-SubCell"/>
</dbReference>
<reference evidence="5 6" key="1">
    <citation type="submission" date="2014-03" db="EMBL/GenBank/DDBJ databases">
        <title>Genomics of Bifidobacteria.</title>
        <authorList>
            <person name="Ventura M."/>
            <person name="Milani C."/>
            <person name="Lugli G.A."/>
        </authorList>
    </citation>
    <scope>NUCLEOTIDE SEQUENCE [LARGE SCALE GENOMIC DNA]</scope>
    <source>
        <strain evidence="5 6">LMG 10736</strain>
    </source>
</reference>
<comment type="pathway">
    <text evidence="3">Cofactor biosynthesis; coenzyme A biosynthesis; CoA from (R)-pantothenate: step 5/5.</text>
</comment>
<dbReference type="AlphaFoldDB" id="A0A086ZNZ7"/>
<sequence>MVIRIGLTGGIAAGKSTVASRLRELGATIIDYDVLARQIVEPGGEALPRIVEAFGPSAVDAAGRLNRAWLAQRVFSGPDRQALERLDAIEHPLIYAKAQQADAEAASQDDTAVIVHDIPLLADVIDDVPFTFDHVVTVEAPQQVRIERMIRTRGMSGTQAKARIDSQSPQAARLAIADIVVDSDTDRASMLARVDRLYAQWSAQARHDA</sequence>
<dbReference type="Gene3D" id="3.40.50.300">
    <property type="entry name" value="P-loop containing nucleotide triphosphate hydrolases"/>
    <property type="match status" value="1"/>
</dbReference>
<keyword evidence="3" id="KW-0963">Cytoplasm</keyword>
<dbReference type="EMBL" id="JGYQ01000007">
    <property type="protein sequence ID" value="KFI48247.1"/>
    <property type="molecule type" value="Genomic_DNA"/>
</dbReference>
<dbReference type="CDD" id="cd02022">
    <property type="entry name" value="DPCK"/>
    <property type="match status" value="1"/>
</dbReference>
<evidence type="ECO:0000313" key="6">
    <source>
        <dbReference type="Proteomes" id="UP000029093"/>
    </source>
</evidence>
<feature type="binding site" evidence="3">
    <location>
        <begin position="12"/>
        <end position="17"/>
    </location>
    <ligand>
        <name>ATP</name>
        <dbReference type="ChEBI" id="CHEBI:30616"/>
    </ligand>
</feature>
<name>A0A086ZNZ7_9BIFI</name>
<comment type="function">
    <text evidence="3">Catalyzes the phosphorylation of the 3'-hydroxyl group of dephosphocoenzyme A to form coenzyme A.</text>
</comment>
<dbReference type="InterPro" id="IPR027417">
    <property type="entry name" value="P-loop_NTPase"/>
</dbReference>
<comment type="subcellular location">
    <subcellularLocation>
        <location evidence="3">Cytoplasm</location>
    </subcellularLocation>
</comment>
<gene>
    <name evidence="3" type="primary">coaE</name>
    <name evidence="5" type="ORF">BBOU_0377</name>
</gene>
<keyword evidence="3 5" id="KW-0808">Transferase</keyword>
<protein>
    <recommendedName>
        <fullName evidence="3 4">Dephospho-CoA kinase</fullName>
        <ecNumber evidence="3 4">2.7.1.24</ecNumber>
    </recommendedName>
    <alternativeName>
        <fullName evidence="3">Dephosphocoenzyme A kinase</fullName>
    </alternativeName>
</protein>
<dbReference type="GO" id="GO:0005524">
    <property type="term" value="F:ATP binding"/>
    <property type="evidence" value="ECO:0007669"/>
    <property type="project" value="UniProtKB-UniRule"/>
</dbReference>
<dbReference type="Proteomes" id="UP000029093">
    <property type="component" value="Unassembled WGS sequence"/>
</dbReference>
<dbReference type="InterPro" id="IPR001977">
    <property type="entry name" value="Depp_CoAkinase"/>
</dbReference>
<dbReference type="PROSITE" id="PS51219">
    <property type="entry name" value="DPCK"/>
    <property type="match status" value="1"/>
</dbReference>
<keyword evidence="1 3" id="KW-0547">Nucleotide-binding</keyword>
<dbReference type="GeneID" id="303203571"/>
<keyword evidence="3 5" id="KW-0418">Kinase</keyword>
<evidence type="ECO:0000256" key="3">
    <source>
        <dbReference type="HAMAP-Rule" id="MF_00376"/>
    </source>
</evidence>
<dbReference type="PANTHER" id="PTHR10695:SF46">
    <property type="entry name" value="BIFUNCTIONAL COENZYME A SYNTHASE-RELATED"/>
    <property type="match status" value="1"/>
</dbReference>
<evidence type="ECO:0000256" key="2">
    <source>
        <dbReference type="ARBA" id="ARBA00022840"/>
    </source>
</evidence>
<organism evidence="5 6">
    <name type="scientific">Bifidobacterium boum</name>
    <dbReference type="NCBI Taxonomy" id="78343"/>
    <lineage>
        <taxon>Bacteria</taxon>
        <taxon>Bacillati</taxon>
        <taxon>Actinomycetota</taxon>
        <taxon>Actinomycetes</taxon>
        <taxon>Bifidobacteriales</taxon>
        <taxon>Bifidobacteriaceae</taxon>
        <taxon>Bifidobacterium</taxon>
    </lineage>
</organism>